<keyword evidence="3 4" id="KW-0143">Chaperone</keyword>
<keyword evidence="1 4" id="KW-0732">Signal</keyword>
<dbReference type="PROSITE" id="PS51257">
    <property type="entry name" value="PROKAR_LIPOPROTEIN"/>
    <property type="match status" value="1"/>
</dbReference>
<evidence type="ECO:0000313" key="5">
    <source>
        <dbReference type="EMBL" id="STS21106.1"/>
    </source>
</evidence>
<dbReference type="RefSeq" id="WP_227660050.1">
    <property type="nucleotide sequence ID" value="NZ_CP139993.1"/>
</dbReference>
<gene>
    <name evidence="5" type="primary">hdeB_3</name>
    <name evidence="4" type="synonym">hdeB</name>
    <name evidence="5" type="ORF">NCTC8105_05255</name>
</gene>
<dbReference type="Pfam" id="PF06411">
    <property type="entry name" value="HdeA"/>
    <property type="match status" value="1"/>
</dbReference>
<organism evidence="5 6">
    <name type="scientific">Hafnia alvei</name>
    <dbReference type="NCBI Taxonomy" id="569"/>
    <lineage>
        <taxon>Bacteria</taxon>
        <taxon>Pseudomonadati</taxon>
        <taxon>Pseudomonadota</taxon>
        <taxon>Gammaproteobacteria</taxon>
        <taxon>Enterobacterales</taxon>
        <taxon>Hafniaceae</taxon>
        <taxon>Hafnia</taxon>
    </lineage>
</organism>
<sequence precursor="true">MKIKQTSLILSLFSACLLTTGMATASQDITPSNMTCHEFLDMNPKSYTPIAFWVLNKDTDFKGGDYVDWSETETIATPKAVELCKKEPKRTLESLKEDLEKAVKKVE</sequence>
<proteinExistence type="inferred from homology"/>
<dbReference type="Gene3D" id="1.10.890.10">
    <property type="entry name" value="HNS-dependent expression A"/>
    <property type="match status" value="1"/>
</dbReference>
<evidence type="ECO:0000256" key="2">
    <source>
        <dbReference type="ARBA" id="ARBA00022764"/>
    </source>
</evidence>
<comment type="similarity">
    <text evidence="4">Belongs to the HdeB family.</text>
</comment>
<evidence type="ECO:0000256" key="1">
    <source>
        <dbReference type="ARBA" id="ARBA00022729"/>
    </source>
</evidence>
<dbReference type="InterPro" id="IPR010486">
    <property type="entry name" value="HNS-dep_expression_A/B"/>
</dbReference>
<dbReference type="GO" id="GO:1990451">
    <property type="term" value="P:cellular stress response to acidic pH"/>
    <property type="evidence" value="ECO:0007669"/>
    <property type="project" value="UniProtKB-UniRule"/>
</dbReference>
<feature type="chain" id="PRO_5017092267" description="Acid stress chaperone HdeB" evidence="4">
    <location>
        <begin position="26"/>
        <end position="107"/>
    </location>
</feature>
<dbReference type="AlphaFoldDB" id="A0A377TIB9"/>
<dbReference type="GO" id="GO:0051082">
    <property type="term" value="F:unfolded protein binding"/>
    <property type="evidence" value="ECO:0007669"/>
    <property type="project" value="InterPro"/>
</dbReference>
<dbReference type="HAMAP" id="MF_00947">
    <property type="entry name" value="HdeB"/>
    <property type="match status" value="1"/>
</dbReference>
<keyword evidence="2 4" id="KW-0574">Periplasm</keyword>
<feature type="signal peptide" evidence="4">
    <location>
        <begin position="1"/>
        <end position="25"/>
    </location>
</feature>
<dbReference type="InterPro" id="IPR038303">
    <property type="entry name" value="HdeA/HdeB_sf"/>
</dbReference>
<dbReference type="NCBIfam" id="NF008599">
    <property type="entry name" value="PRK11566.1"/>
    <property type="match status" value="1"/>
</dbReference>
<name>A0A377TIB9_HAFAL</name>
<comment type="function">
    <text evidence="4">Required for optimal acid stress protection, which is important for survival of enteric bacteria in the acidic environment of the host stomach. Exhibits a chaperone-like activity at acidic pH by preventing the aggregation of many different periplasmic proteins.</text>
</comment>
<evidence type="ECO:0000256" key="4">
    <source>
        <dbReference type="HAMAP-Rule" id="MF_00947"/>
    </source>
</evidence>
<protein>
    <recommendedName>
        <fullName evidence="4">Acid stress chaperone HdeB</fullName>
    </recommendedName>
</protein>
<evidence type="ECO:0000313" key="6">
    <source>
        <dbReference type="Proteomes" id="UP000254821"/>
    </source>
</evidence>
<reference evidence="5 6" key="1">
    <citation type="submission" date="2018-06" db="EMBL/GenBank/DDBJ databases">
        <authorList>
            <consortium name="Pathogen Informatics"/>
            <person name="Doyle S."/>
        </authorList>
    </citation>
    <scope>NUCLEOTIDE SEQUENCE [LARGE SCALE GENOMIC DNA]</scope>
    <source>
        <strain evidence="5 6">NCTC8105</strain>
    </source>
</reference>
<dbReference type="GO" id="GO:0042597">
    <property type="term" value="C:periplasmic space"/>
    <property type="evidence" value="ECO:0007669"/>
    <property type="project" value="UniProtKB-SubCell"/>
</dbReference>
<dbReference type="InterPro" id="IPR028623">
    <property type="entry name" value="HdeB"/>
</dbReference>
<dbReference type="EMBL" id="UGHP01000002">
    <property type="protein sequence ID" value="STS21106.1"/>
    <property type="molecule type" value="Genomic_DNA"/>
</dbReference>
<accession>A0A377TIB9</accession>
<comment type="subcellular location">
    <subcellularLocation>
        <location evidence="4">Periplasm</location>
    </subcellularLocation>
</comment>
<dbReference type="Proteomes" id="UP000254821">
    <property type="component" value="Unassembled WGS sequence"/>
</dbReference>
<evidence type="ECO:0000256" key="3">
    <source>
        <dbReference type="ARBA" id="ARBA00023186"/>
    </source>
</evidence>